<feature type="transmembrane region" description="Helical" evidence="1">
    <location>
        <begin position="292"/>
        <end position="312"/>
    </location>
</feature>
<feature type="transmembrane region" description="Helical" evidence="1">
    <location>
        <begin position="387"/>
        <end position="407"/>
    </location>
</feature>
<protein>
    <submittedName>
        <fullName evidence="2">NnrS family protein</fullName>
    </submittedName>
</protein>
<accession>A0ABS4DJH3</accession>
<comment type="caution">
    <text evidence="2">The sequence shown here is derived from an EMBL/GenBank/DDBJ whole genome shotgun (WGS) entry which is preliminary data.</text>
</comment>
<keyword evidence="1" id="KW-1133">Transmembrane helix</keyword>
<sequence>MSSREPRMRESPSSSQTVPPAVAPIAALLAAAPHRPLFLAGALAVLTSMAWWALELASMRFGWHRWPQPPVPPGWAHAMLTQYGMLPMFMFGFLLTTFPKWLARPSIPPRRYVVVAGSVFAGYLLSHVGLLDMRWVLRAGIALMLFGYLVGVATLAGVLRASGHRNQHAWSCLAGLGLGTLGLAAFLGFLFGAPAHCARFAIKLGTFGLLVPVYFTVAHRMVAFFSGNVVKGYVVRRPDWSLPLMWPLLLAHLALDLAHAQAWLWLVDAPLALLFGWHAIAWQPWKAMRPGILAVLHLAFAWLPIAFVLYAVQSLCLFAGHGPILGLAPLHVLTIGYFGSMLVAMVTRVTQGHSGRPLQMGAVPWACFALLQGVVLLRVWAELARDSYLWLIVAACGWLVAFLPWVIRSAWIYLTPRVDGKPG</sequence>
<feature type="transmembrane region" description="Helical" evidence="1">
    <location>
        <begin position="170"/>
        <end position="194"/>
    </location>
</feature>
<feature type="transmembrane region" description="Helical" evidence="1">
    <location>
        <begin position="324"/>
        <end position="346"/>
    </location>
</feature>
<feature type="transmembrane region" description="Helical" evidence="1">
    <location>
        <begin position="358"/>
        <end position="381"/>
    </location>
</feature>
<evidence type="ECO:0000256" key="1">
    <source>
        <dbReference type="SAM" id="Phobius"/>
    </source>
</evidence>
<dbReference type="Proteomes" id="UP000823790">
    <property type="component" value="Unassembled WGS sequence"/>
</dbReference>
<proteinExistence type="predicted"/>
<evidence type="ECO:0000313" key="3">
    <source>
        <dbReference type="Proteomes" id="UP000823790"/>
    </source>
</evidence>
<gene>
    <name evidence="2" type="ORF">J7I44_02795</name>
</gene>
<feature type="transmembrane region" description="Helical" evidence="1">
    <location>
        <begin position="135"/>
        <end position="158"/>
    </location>
</feature>
<dbReference type="Pfam" id="PF05940">
    <property type="entry name" value="NnrS"/>
    <property type="match status" value="1"/>
</dbReference>
<dbReference type="EMBL" id="JAGJRS010000007">
    <property type="protein sequence ID" value="MBP1473208.1"/>
    <property type="molecule type" value="Genomic_DNA"/>
</dbReference>
<feature type="transmembrane region" description="Helical" evidence="1">
    <location>
        <begin position="263"/>
        <end position="280"/>
    </location>
</feature>
<feature type="transmembrane region" description="Helical" evidence="1">
    <location>
        <begin position="74"/>
        <end position="98"/>
    </location>
</feature>
<dbReference type="InterPro" id="IPR010266">
    <property type="entry name" value="NnrS"/>
</dbReference>
<feature type="transmembrane region" description="Helical" evidence="1">
    <location>
        <begin position="200"/>
        <end position="219"/>
    </location>
</feature>
<reference evidence="2 3" key="1">
    <citation type="submission" date="2021-04" db="EMBL/GenBank/DDBJ databases">
        <authorList>
            <person name="Huq M.A."/>
        </authorList>
    </citation>
    <scope>NUCLEOTIDE SEQUENCE [LARGE SCALE GENOMIC DNA]</scope>
    <source>
        <strain evidence="2 3">MAH-13</strain>
    </source>
</reference>
<feature type="transmembrane region" description="Helical" evidence="1">
    <location>
        <begin position="110"/>
        <end position="129"/>
    </location>
</feature>
<keyword evidence="3" id="KW-1185">Reference proteome</keyword>
<feature type="transmembrane region" description="Helical" evidence="1">
    <location>
        <begin position="37"/>
        <end position="54"/>
    </location>
</feature>
<keyword evidence="1" id="KW-0812">Transmembrane</keyword>
<keyword evidence="1" id="KW-0472">Membrane</keyword>
<name>A0ABS4DJH3_9GAMM</name>
<evidence type="ECO:0000313" key="2">
    <source>
        <dbReference type="EMBL" id="MBP1473208.1"/>
    </source>
</evidence>
<organism evidence="2 3">
    <name type="scientific">Frateuria flava</name>
    <dbReference type="NCBI Taxonomy" id="2821489"/>
    <lineage>
        <taxon>Bacteria</taxon>
        <taxon>Pseudomonadati</taxon>
        <taxon>Pseudomonadota</taxon>
        <taxon>Gammaproteobacteria</taxon>
        <taxon>Lysobacterales</taxon>
        <taxon>Rhodanobacteraceae</taxon>
        <taxon>Frateuria</taxon>
    </lineage>
</organism>